<feature type="transmembrane region" description="Helical" evidence="7">
    <location>
        <begin position="74"/>
        <end position="91"/>
    </location>
</feature>
<dbReference type="Pfam" id="PF13727">
    <property type="entry name" value="CoA_binding_3"/>
    <property type="match status" value="1"/>
</dbReference>
<dbReference type="Pfam" id="PF02397">
    <property type="entry name" value="Bac_transf"/>
    <property type="match status" value="1"/>
</dbReference>
<evidence type="ECO:0000313" key="9">
    <source>
        <dbReference type="EMBL" id="USQ79372.1"/>
    </source>
</evidence>
<dbReference type="InterPro" id="IPR017475">
    <property type="entry name" value="EPS_sugar_tfrase"/>
</dbReference>
<sequence>MTAQESSDLQRLSLHRSSSTIDSARSASRRTVPLFVVPETLADLAAPETRRASSQTRARNYLAGHLRWLRVSDLIVILAALVITTVTRFGLAEPNVVATATTATTRQGLAYWQIGLVLAVAWVAMLQIYSAYDGRFSGHGVQEYRNVFQASLWLFAVVAVLAYALKQDVARGYVLLAFPLGTLLLLASRWASRRWLVHQRRAGMLSDQVLLVGNQEQVTDLVVALRRTPDAGYHVLGACVDDADDDFVAGVPVVGTESDVLVRGVEMDVDVIAVSSSAGLGGSGLRRLGWALEGTDIDLVVAPGIMDVAGPRVLTRPVQGLPLIHVEAPSFSGPTLVVKNAMDRIGATVIMLLLLPILLVLALLIVIDDRGPIFFRQERVGRDGQTFKMMKFRTMVTDAESVLPQLMAANEAAGPLFKMQNDPRVTRIGRVLRKYSLDEFPQLLNVIKGEMSLVGPRPPLPREVATYESDTRRRFLVKPGMTGLWQISGRSDLSWNESVRLDLYYVENWTPLLDLMIMWRTFRVVIRPDGAGAY</sequence>
<feature type="transmembrane region" description="Helical" evidence="7">
    <location>
        <begin position="144"/>
        <end position="165"/>
    </location>
</feature>
<dbReference type="NCBIfam" id="TIGR03025">
    <property type="entry name" value="EPS_sugtrans"/>
    <property type="match status" value="1"/>
</dbReference>
<evidence type="ECO:0000259" key="8">
    <source>
        <dbReference type="Pfam" id="PF02397"/>
    </source>
</evidence>
<protein>
    <submittedName>
        <fullName evidence="9">Sugar transferase</fullName>
    </submittedName>
</protein>
<feature type="domain" description="Bacterial sugar transferase" evidence="8">
    <location>
        <begin position="339"/>
        <end position="526"/>
    </location>
</feature>
<gene>
    <name evidence="9" type="ORF">NF556_17455</name>
</gene>
<evidence type="ECO:0000256" key="7">
    <source>
        <dbReference type="SAM" id="Phobius"/>
    </source>
</evidence>
<dbReference type="Proteomes" id="UP001056455">
    <property type="component" value="Chromosome"/>
</dbReference>
<keyword evidence="6 7" id="KW-0472">Membrane</keyword>
<keyword evidence="5 7" id="KW-1133">Transmembrane helix</keyword>
<organism evidence="9 10">
    <name type="scientific">Ornithinimicrobium faecis</name>
    <dbReference type="NCBI Taxonomy" id="2934158"/>
    <lineage>
        <taxon>Bacteria</taxon>
        <taxon>Bacillati</taxon>
        <taxon>Actinomycetota</taxon>
        <taxon>Actinomycetes</taxon>
        <taxon>Micrococcales</taxon>
        <taxon>Ornithinimicrobiaceae</taxon>
        <taxon>Ornithinimicrobium</taxon>
    </lineage>
</organism>
<feature type="transmembrane region" description="Helical" evidence="7">
    <location>
        <begin position="111"/>
        <end position="132"/>
    </location>
</feature>
<dbReference type="InterPro" id="IPR003362">
    <property type="entry name" value="Bact_transf"/>
</dbReference>
<keyword evidence="3 9" id="KW-0808">Transferase</keyword>
<evidence type="ECO:0000256" key="6">
    <source>
        <dbReference type="ARBA" id="ARBA00023136"/>
    </source>
</evidence>
<evidence type="ECO:0000256" key="3">
    <source>
        <dbReference type="ARBA" id="ARBA00022679"/>
    </source>
</evidence>
<evidence type="ECO:0000256" key="4">
    <source>
        <dbReference type="ARBA" id="ARBA00022692"/>
    </source>
</evidence>
<evidence type="ECO:0000313" key="10">
    <source>
        <dbReference type="Proteomes" id="UP001056455"/>
    </source>
</evidence>
<dbReference type="GO" id="GO:0016740">
    <property type="term" value="F:transferase activity"/>
    <property type="evidence" value="ECO:0007669"/>
    <property type="project" value="UniProtKB-KW"/>
</dbReference>
<keyword evidence="4 7" id="KW-0812">Transmembrane</keyword>
<comment type="similarity">
    <text evidence="2">Belongs to the bacterial sugar transferase family.</text>
</comment>
<dbReference type="PANTHER" id="PTHR30576">
    <property type="entry name" value="COLANIC BIOSYNTHESIS UDP-GLUCOSE LIPID CARRIER TRANSFERASE"/>
    <property type="match status" value="1"/>
</dbReference>
<evidence type="ECO:0000256" key="1">
    <source>
        <dbReference type="ARBA" id="ARBA00004141"/>
    </source>
</evidence>
<name>A0ABY4YRJ2_9MICO</name>
<dbReference type="EMBL" id="CP099489">
    <property type="protein sequence ID" value="USQ79372.1"/>
    <property type="molecule type" value="Genomic_DNA"/>
</dbReference>
<feature type="transmembrane region" description="Helical" evidence="7">
    <location>
        <begin position="171"/>
        <end position="191"/>
    </location>
</feature>
<proteinExistence type="inferred from homology"/>
<keyword evidence="10" id="KW-1185">Reference proteome</keyword>
<feature type="transmembrane region" description="Helical" evidence="7">
    <location>
        <begin position="345"/>
        <end position="367"/>
    </location>
</feature>
<accession>A0ABY4YRJ2</accession>
<dbReference type="RefSeq" id="WP_252592395.1">
    <property type="nucleotide sequence ID" value="NZ_CP099489.1"/>
</dbReference>
<dbReference type="PANTHER" id="PTHR30576:SF10">
    <property type="entry name" value="SLL5057 PROTEIN"/>
    <property type="match status" value="1"/>
</dbReference>
<evidence type="ECO:0000256" key="5">
    <source>
        <dbReference type="ARBA" id="ARBA00022989"/>
    </source>
</evidence>
<comment type="subcellular location">
    <subcellularLocation>
        <location evidence="1">Membrane</location>
        <topology evidence="1">Multi-pass membrane protein</topology>
    </subcellularLocation>
</comment>
<evidence type="ECO:0000256" key="2">
    <source>
        <dbReference type="ARBA" id="ARBA00006464"/>
    </source>
</evidence>
<reference evidence="9" key="1">
    <citation type="submission" date="2022-06" db="EMBL/GenBank/DDBJ databases">
        <title>Ornithinimicrobium HY1793.</title>
        <authorList>
            <person name="Huang Y."/>
        </authorList>
    </citation>
    <scope>NUCLEOTIDE SEQUENCE</scope>
    <source>
        <strain evidence="9">HY1793</strain>
    </source>
</reference>